<sequence length="49" mass="5551">MKTVFYLIVLAALAYGGKYYYDTYLAESVNNTISRTADFATDKAVKDFQ</sequence>
<name>A0A9D1SAA3_9PROT</name>
<evidence type="ECO:0000313" key="2">
    <source>
        <dbReference type="Proteomes" id="UP000824107"/>
    </source>
</evidence>
<reference evidence="1" key="2">
    <citation type="journal article" date="2021" name="PeerJ">
        <title>Extensive microbial diversity within the chicken gut microbiome revealed by metagenomics and culture.</title>
        <authorList>
            <person name="Gilroy R."/>
            <person name="Ravi A."/>
            <person name="Getino M."/>
            <person name="Pursley I."/>
            <person name="Horton D.L."/>
            <person name="Alikhan N.F."/>
            <person name="Baker D."/>
            <person name="Gharbi K."/>
            <person name="Hall N."/>
            <person name="Watson M."/>
            <person name="Adriaenssens E.M."/>
            <person name="Foster-Nyarko E."/>
            <person name="Jarju S."/>
            <person name="Secka A."/>
            <person name="Antonio M."/>
            <person name="Oren A."/>
            <person name="Chaudhuri R.R."/>
            <person name="La Ragione R."/>
            <person name="Hildebrand F."/>
            <person name="Pallen M.J."/>
        </authorList>
    </citation>
    <scope>NUCLEOTIDE SEQUENCE</scope>
    <source>
        <strain evidence="1">ChiW3-316</strain>
    </source>
</reference>
<comment type="caution">
    <text evidence="1">The sequence shown here is derived from an EMBL/GenBank/DDBJ whole genome shotgun (WGS) entry which is preliminary data.</text>
</comment>
<evidence type="ECO:0000313" key="1">
    <source>
        <dbReference type="EMBL" id="HIU52700.1"/>
    </source>
</evidence>
<accession>A0A9D1SAA3</accession>
<gene>
    <name evidence="1" type="ORF">IAD20_01305</name>
</gene>
<dbReference type="Proteomes" id="UP000824107">
    <property type="component" value="Unassembled WGS sequence"/>
</dbReference>
<proteinExistence type="predicted"/>
<reference evidence="1" key="1">
    <citation type="submission" date="2020-10" db="EMBL/GenBank/DDBJ databases">
        <authorList>
            <person name="Gilroy R."/>
        </authorList>
    </citation>
    <scope>NUCLEOTIDE SEQUENCE</scope>
    <source>
        <strain evidence="1">ChiW3-316</strain>
    </source>
</reference>
<dbReference type="AlphaFoldDB" id="A0A9D1SAA3"/>
<dbReference type="EMBL" id="DVNC01000014">
    <property type="protein sequence ID" value="HIU52700.1"/>
    <property type="molecule type" value="Genomic_DNA"/>
</dbReference>
<organism evidence="1 2">
    <name type="scientific">Candidatus Scatocola faecipullorum</name>
    <dbReference type="NCBI Taxonomy" id="2840917"/>
    <lineage>
        <taxon>Bacteria</taxon>
        <taxon>Pseudomonadati</taxon>
        <taxon>Pseudomonadota</taxon>
        <taxon>Alphaproteobacteria</taxon>
        <taxon>Rhodospirillales</taxon>
        <taxon>Rhodospirillaceae</taxon>
        <taxon>Rhodospirillaceae incertae sedis</taxon>
        <taxon>Candidatus Scatocola</taxon>
    </lineage>
</organism>
<protein>
    <submittedName>
        <fullName evidence="1">Uncharacterized protein</fullName>
    </submittedName>
</protein>